<sequence>MLIARPFTSAAIKLHPFDCGEPELNEWLARYAGQSEKKDNVRTTLLLDEEAQRVAGYFSMRTFELSAADGESALGRRRRYPAPAMLLARLAVDKDYQGGGVGKLLLVDALQRLLAAADNIGFEIIVVHALHEDAACFYLKHGFRRFLDHQLSLFLTTNDLRATFASTGPH</sequence>
<protein>
    <submittedName>
        <fullName evidence="7">Acetyltransferase (GNAT) domain-containing protein</fullName>
    </submittedName>
</protein>
<comment type="catalytic activity">
    <reaction evidence="5">
        <text>glycyl-tRNA(Gly) + acetyl-CoA = N-acetylglycyl-tRNA(Gly) + CoA + H(+)</text>
        <dbReference type="Rhea" id="RHEA:81867"/>
        <dbReference type="Rhea" id="RHEA-COMP:9683"/>
        <dbReference type="Rhea" id="RHEA-COMP:19766"/>
        <dbReference type="ChEBI" id="CHEBI:15378"/>
        <dbReference type="ChEBI" id="CHEBI:57287"/>
        <dbReference type="ChEBI" id="CHEBI:57288"/>
        <dbReference type="ChEBI" id="CHEBI:78522"/>
        <dbReference type="ChEBI" id="CHEBI:232036"/>
    </reaction>
</comment>
<dbReference type="RefSeq" id="WP_083371688.1">
    <property type="nucleotide sequence ID" value="NZ_LT629776.1"/>
</dbReference>
<evidence type="ECO:0000256" key="5">
    <source>
        <dbReference type="ARBA" id="ARBA00049880"/>
    </source>
</evidence>
<gene>
    <name evidence="7" type="ORF">SAMN04489860_0822</name>
</gene>
<name>A0A1H1PJI4_9CELL</name>
<keyword evidence="8" id="KW-1185">Reference proteome</keyword>
<dbReference type="Gene3D" id="3.40.630.30">
    <property type="match status" value="1"/>
</dbReference>
<evidence type="ECO:0000256" key="3">
    <source>
        <dbReference type="ARBA" id="ARBA00022679"/>
    </source>
</evidence>
<dbReference type="OrthoDB" id="9799147at2"/>
<evidence type="ECO:0000256" key="4">
    <source>
        <dbReference type="ARBA" id="ARBA00023315"/>
    </source>
</evidence>
<keyword evidence="1" id="KW-0678">Repressor</keyword>
<evidence type="ECO:0000256" key="1">
    <source>
        <dbReference type="ARBA" id="ARBA00022491"/>
    </source>
</evidence>
<organism evidence="7 8">
    <name type="scientific">Paraoerskovia marina</name>
    <dbReference type="NCBI Taxonomy" id="545619"/>
    <lineage>
        <taxon>Bacteria</taxon>
        <taxon>Bacillati</taxon>
        <taxon>Actinomycetota</taxon>
        <taxon>Actinomycetes</taxon>
        <taxon>Micrococcales</taxon>
        <taxon>Cellulomonadaceae</taxon>
        <taxon>Paraoerskovia</taxon>
    </lineage>
</organism>
<dbReference type="EMBL" id="LT629776">
    <property type="protein sequence ID" value="SDS11247.1"/>
    <property type="molecule type" value="Genomic_DNA"/>
</dbReference>
<accession>A0A1H1PJI4</accession>
<dbReference type="AlphaFoldDB" id="A0A1H1PJI4"/>
<dbReference type="Pfam" id="PF13508">
    <property type="entry name" value="Acetyltransf_7"/>
    <property type="match status" value="1"/>
</dbReference>
<keyword evidence="2" id="KW-1277">Toxin-antitoxin system</keyword>
<evidence type="ECO:0000313" key="8">
    <source>
        <dbReference type="Proteomes" id="UP000185663"/>
    </source>
</evidence>
<dbReference type="PROSITE" id="PS51186">
    <property type="entry name" value="GNAT"/>
    <property type="match status" value="1"/>
</dbReference>
<dbReference type="InterPro" id="IPR016181">
    <property type="entry name" value="Acyl_CoA_acyltransferase"/>
</dbReference>
<dbReference type="GO" id="GO:0016747">
    <property type="term" value="F:acyltransferase activity, transferring groups other than amino-acyl groups"/>
    <property type="evidence" value="ECO:0007669"/>
    <property type="project" value="InterPro"/>
</dbReference>
<reference evidence="7 8" key="1">
    <citation type="submission" date="2016-10" db="EMBL/GenBank/DDBJ databases">
        <authorList>
            <person name="de Groot N.N."/>
        </authorList>
    </citation>
    <scope>NUCLEOTIDE SEQUENCE [LARGE SCALE GENOMIC DNA]</scope>
    <source>
        <strain evidence="7 8">DSM 22126</strain>
    </source>
</reference>
<evidence type="ECO:0000259" key="6">
    <source>
        <dbReference type="PROSITE" id="PS51186"/>
    </source>
</evidence>
<dbReference type="SUPFAM" id="SSF55729">
    <property type="entry name" value="Acyl-CoA N-acyltransferases (Nat)"/>
    <property type="match status" value="1"/>
</dbReference>
<dbReference type="Proteomes" id="UP000185663">
    <property type="component" value="Chromosome I"/>
</dbReference>
<dbReference type="CDD" id="cd04301">
    <property type="entry name" value="NAT_SF"/>
    <property type="match status" value="1"/>
</dbReference>
<proteinExistence type="predicted"/>
<dbReference type="InterPro" id="IPR000182">
    <property type="entry name" value="GNAT_dom"/>
</dbReference>
<evidence type="ECO:0000313" key="7">
    <source>
        <dbReference type="EMBL" id="SDS11247.1"/>
    </source>
</evidence>
<evidence type="ECO:0000256" key="2">
    <source>
        <dbReference type="ARBA" id="ARBA00022649"/>
    </source>
</evidence>
<keyword evidence="4" id="KW-0012">Acyltransferase</keyword>
<dbReference type="PANTHER" id="PTHR36449:SF1">
    <property type="entry name" value="ACETYLTRANSFERASE"/>
    <property type="match status" value="1"/>
</dbReference>
<dbReference type="PANTHER" id="PTHR36449">
    <property type="entry name" value="ACETYLTRANSFERASE-RELATED"/>
    <property type="match status" value="1"/>
</dbReference>
<keyword evidence="3 7" id="KW-0808">Transferase</keyword>
<feature type="domain" description="N-acetyltransferase" evidence="6">
    <location>
        <begin position="12"/>
        <end position="158"/>
    </location>
</feature>